<sequence length="109" mass="11703">MGDPVTVWPCANCGRPVPQPVGAVRAVRYCQDNDGACAREARDRRDRGRDAPGLTGQVAAAWEMVERLEKAADVLADSLTSELSVAGVERRVAEVRAEAARELAIAQTE</sequence>
<dbReference type="EMBL" id="JAAGLI010000473">
    <property type="protein sequence ID" value="NEA24471.1"/>
    <property type="molecule type" value="Genomic_DNA"/>
</dbReference>
<proteinExistence type="predicted"/>
<name>A0A6L9QG66_9ACTN</name>
<protein>
    <submittedName>
        <fullName evidence="1">Chromosome segregation ATPase</fullName>
    </submittedName>
</protein>
<dbReference type="AlphaFoldDB" id="A0A6L9QG66"/>
<feature type="non-terminal residue" evidence="1">
    <location>
        <position position="109"/>
    </location>
</feature>
<gene>
    <name evidence="1" type="ORF">G3I70_18525</name>
</gene>
<accession>A0A6L9QG66</accession>
<comment type="caution">
    <text evidence="1">The sequence shown here is derived from an EMBL/GenBank/DDBJ whole genome shotgun (WGS) entry which is preliminary data.</text>
</comment>
<dbReference type="Proteomes" id="UP000475532">
    <property type="component" value="Unassembled WGS sequence"/>
</dbReference>
<reference evidence="1 2" key="1">
    <citation type="submission" date="2020-01" db="EMBL/GenBank/DDBJ databases">
        <title>Insect and environment-associated Actinomycetes.</title>
        <authorList>
            <person name="Currrie C."/>
            <person name="Chevrette M."/>
            <person name="Carlson C."/>
            <person name="Stubbendieck R."/>
            <person name="Wendt-Pienkowski E."/>
        </authorList>
    </citation>
    <scope>NUCLEOTIDE SEQUENCE [LARGE SCALE GENOMIC DNA]</scope>
    <source>
        <strain evidence="1 2">SID10258</strain>
    </source>
</reference>
<evidence type="ECO:0000313" key="2">
    <source>
        <dbReference type="Proteomes" id="UP000475532"/>
    </source>
</evidence>
<organism evidence="1 2">
    <name type="scientific">Actinomadura bangladeshensis</name>
    <dbReference type="NCBI Taxonomy" id="453573"/>
    <lineage>
        <taxon>Bacteria</taxon>
        <taxon>Bacillati</taxon>
        <taxon>Actinomycetota</taxon>
        <taxon>Actinomycetes</taxon>
        <taxon>Streptosporangiales</taxon>
        <taxon>Thermomonosporaceae</taxon>
        <taxon>Actinomadura</taxon>
    </lineage>
</organism>
<evidence type="ECO:0000313" key="1">
    <source>
        <dbReference type="EMBL" id="NEA24471.1"/>
    </source>
</evidence>